<reference evidence="1" key="2">
    <citation type="submission" date="2025-03" db="EMBL/GenBank/DDBJ databases">
        <authorList>
            <consortium name="ELIXIR-Norway"/>
            <consortium name="Elixir Norway"/>
        </authorList>
    </citation>
    <scope>NUCLEOTIDE SEQUENCE</scope>
</reference>
<evidence type="ECO:0000313" key="1">
    <source>
        <dbReference type="EMBL" id="CAM9834855.1"/>
    </source>
</evidence>
<reference evidence="1" key="1">
    <citation type="submission" date="2023-05" db="EMBL/GenBank/DDBJ databases">
        <authorList>
            <consortium name="ELIXIR-Norway"/>
        </authorList>
    </citation>
    <scope>NUCLEOTIDE SEQUENCE</scope>
</reference>
<gene>
    <name evidence="1" type="ORF">MRATA1EN22A_LOCUS8114</name>
</gene>
<name>A0AC59YNZ6_RANTA</name>
<organism evidence="1 2">
    <name type="scientific">Rangifer tarandus platyrhynchus</name>
    <name type="common">Svalbard reindeer</name>
    <dbReference type="NCBI Taxonomy" id="3082113"/>
    <lineage>
        <taxon>Eukaryota</taxon>
        <taxon>Metazoa</taxon>
        <taxon>Chordata</taxon>
        <taxon>Craniata</taxon>
        <taxon>Vertebrata</taxon>
        <taxon>Euteleostomi</taxon>
        <taxon>Mammalia</taxon>
        <taxon>Eutheria</taxon>
        <taxon>Laurasiatheria</taxon>
        <taxon>Artiodactyla</taxon>
        <taxon>Ruminantia</taxon>
        <taxon>Pecora</taxon>
        <taxon>Cervidae</taxon>
        <taxon>Odocoileinae</taxon>
        <taxon>Rangifer</taxon>
    </lineage>
</organism>
<protein>
    <submittedName>
        <fullName evidence="1">Uncharacterized protein</fullName>
    </submittedName>
</protein>
<accession>A0AC59YNZ6</accession>
<evidence type="ECO:0000313" key="2">
    <source>
        <dbReference type="Proteomes" id="UP001162501"/>
    </source>
</evidence>
<dbReference type="Proteomes" id="UP001162501">
    <property type="component" value="Chromosome 19"/>
</dbReference>
<proteinExistence type="predicted"/>
<dbReference type="EMBL" id="OX596103">
    <property type="protein sequence ID" value="CAM9834855.1"/>
    <property type="molecule type" value="Genomic_DNA"/>
</dbReference>
<sequence length="425" mass="46506">MAPFAQVLAELGSFGHFQVQLLILLSVPSFLTAFYMFTQAFMVLDKAPYCSVTWVRNQTLNLSMAEQLALSLPLDAAGSPEPCLVFQLPPDGASLEDILSHSFNETQLCEAGGVYPEGRPLALPESACWLLTWGKGEEAKQLIQKVALVNRRKLSSELLSQTLAALGQPCLMGPYRPACLAPRSAHPSQLAPEKTSPAGNALDLFQHPQLWKETLILFYIWFVNSLVFYGLGIRVGDFGLNIYLTQLTFGAVEVPACYCSILIMEWMSHRAQGAGLTTLHVAGRQPPPYLPVVLVVLALVGKFALAAGFTIFYVNSAELFPTVIRQTGMGLVSIFSRIRGILMPLMILLGKYHASLFLLVYGSLPIGASLLCPAARPRRTPSTTWSKNPDHNECSCWETPWTEEPGGLESMGSQRAGHNTHTLKV</sequence>